<dbReference type="GO" id="GO:0019288">
    <property type="term" value="P:isopentenyl diphosphate biosynthetic process, methylerythritol 4-phosphate pathway"/>
    <property type="evidence" value="ECO:0007669"/>
    <property type="project" value="UniProtKB-UniRule"/>
</dbReference>
<dbReference type="NCBIfam" id="TIGR00151">
    <property type="entry name" value="ispF"/>
    <property type="match status" value="1"/>
</dbReference>
<dbReference type="RefSeq" id="WP_193734650.1">
    <property type="nucleotide sequence ID" value="NZ_CP063304.1"/>
</dbReference>
<feature type="site" description="Transition state stabilizer" evidence="8">
    <location>
        <position position="133"/>
    </location>
</feature>
<dbReference type="PROSITE" id="PS01350">
    <property type="entry name" value="ISPF"/>
    <property type="match status" value="1"/>
</dbReference>
<dbReference type="GO" id="GO:0016114">
    <property type="term" value="P:terpenoid biosynthetic process"/>
    <property type="evidence" value="ECO:0007669"/>
    <property type="project" value="InterPro"/>
</dbReference>
<dbReference type="KEGG" id="bliq:INP51_09655"/>
<evidence type="ECO:0000313" key="11">
    <source>
        <dbReference type="EMBL" id="QOV18288.1"/>
    </source>
</evidence>
<comment type="catalytic activity">
    <reaction evidence="1 8 9">
        <text>4-CDP-2-C-methyl-D-erythritol 2-phosphate = 2-C-methyl-D-erythritol 2,4-cyclic diphosphate + CMP</text>
        <dbReference type="Rhea" id="RHEA:23864"/>
        <dbReference type="ChEBI" id="CHEBI:57919"/>
        <dbReference type="ChEBI" id="CHEBI:58483"/>
        <dbReference type="ChEBI" id="CHEBI:60377"/>
        <dbReference type="EC" id="4.6.1.12"/>
    </reaction>
</comment>
<dbReference type="FunFam" id="3.30.1330.50:FF:000001">
    <property type="entry name" value="2-C-methyl-D-erythritol 2,4-cyclodiphosphate synthase"/>
    <property type="match status" value="1"/>
</dbReference>
<feature type="binding site" evidence="8">
    <location>
        <begin position="61"/>
        <end position="65"/>
    </location>
    <ligand>
        <name>4-CDP-2-C-methyl-D-erythritol 2-phosphate</name>
        <dbReference type="ChEBI" id="CHEBI:57919"/>
    </ligand>
</feature>
<evidence type="ECO:0000256" key="2">
    <source>
        <dbReference type="ARBA" id="ARBA00004709"/>
    </source>
</evidence>
<keyword evidence="6 8" id="KW-0414">Isoprene biosynthesis</keyword>
<evidence type="ECO:0000313" key="12">
    <source>
        <dbReference type="Proteomes" id="UP000593601"/>
    </source>
</evidence>
<comment type="function">
    <text evidence="8">Involved in the biosynthesis of isopentenyl diphosphate (IPP) and dimethylallyl diphosphate (DMAPP), two major building blocks of isoprenoid compounds. Catalyzes the conversion of 4-diphosphocytidyl-2-C-methyl-D-erythritol 2-phosphate (CDP-ME2P) to 2-C-methyl-D-erythritol 2,4-cyclodiphosphate (ME-CPP) with a corresponding release of cytidine 5-monophosphate (CMP).</text>
</comment>
<feature type="binding site" evidence="8">
    <location>
        <position position="42"/>
    </location>
    <ligand>
        <name>a divalent metal cation</name>
        <dbReference type="ChEBI" id="CHEBI:60240"/>
    </ligand>
</feature>
<comment type="pathway">
    <text evidence="2 8">Isoprenoid biosynthesis; isopentenyl diphosphate biosynthesis via DXP pathway; isopentenyl diphosphate from 1-deoxy-D-xylulose 5-phosphate: step 4/6.</text>
</comment>
<comment type="similarity">
    <text evidence="3 8 9">Belongs to the IspF family.</text>
</comment>
<dbReference type="Gene3D" id="3.30.1330.50">
    <property type="entry name" value="2-C-methyl-D-erythritol 2,4-cyclodiphosphate synthase"/>
    <property type="match status" value="1"/>
</dbReference>
<feature type="binding site" evidence="8">
    <location>
        <begin position="56"/>
        <end position="58"/>
    </location>
    <ligand>
        <name>4-CDP-2-C-methyl-D-erythritol 2-phosphate</name>
        <dbReference type="ChEBI" id="CHEBI:57919"/>
    </ligand>
</feature>
<feature type="binding site" evidence="8">
    <location>
        <position position="10"/>
    </location>
    <ligand>
        <name>a divalent metal cation</name>
        <dbReference type="ChEBI" id="CHEBI:60240"/>
    </ligand>
</feature>
<evidence type="ECO:0000256" key="4">
    <source>
        <dbReference type="ARBA" id="ARBA00012579"/>
    </source>
</evidence>
<dbReference type="HAMAP" id="MF_00107">
    <property type="entry name" value="IspF"/>
    <property type="match status" value="1"/>
</dbReference>
<dbReference type="AlphaFoldDB" id="A0A7M2RDQ3"/>
<protein>
    <recommendedName>
        <fullName evidence="4 8">2-C-methyl-D-erythritol 2,4-cyclodiphosphate synthase</fullName>
        <shortName evidence="8">MECDP-synthase</shortName>
        <shortName evidence="8">MECPP-synthase</shortName>
        <shortName evidence="8">MECPS</shortName>
        <ecNumber evidence="4 8">4.6.1.12</ecNumber>
    </recommendedName>
</protein>
<dbReference type="PANTHER" id="PTHR43181">
    <property type="entry name" value="2-C-METHYL-D-ERYTHRITOL 2,4-CYCLODIPHOSPHATE SYNTHASE, CHLOROPLASTIC"/>
    <property type="match status" value="1"/>
</dbReference>
<comment type="subunit">
    <text evidence="8">Homotrimer.</text>
</comment>
<feature type="binding site" evidence="8">
    <location>
        <position position="139"/>
    </location>
    <ligand>
        <name>4-CDP-2-C-methyl-D-erythritol 2-phosphate</name>
        <dbReference type="ChEBI" id="CHEBI:57919"/>
    </ligand>
</feature>
<feature type="domain" description="2-C-methyl-D-erythritol 2,4-cyclodiphosphate synthase" evidence="10">
    <location>
        <begin position="1"/>
        <end position="154"/>
    </location>
</feature>
<feature type="binding site" evidence="8">
    <location>
        <begin position="8"/>
        <end position="10"/>
    </location>
    <ligand>
        <name>4-CDP-2-C-methyl-D-erythritol 2-phosphate</name>
        <dbReference type="ChEBI" id="CHEBI:57919"/>
    </ligand>
</feature>
<sequence>MRTGIGYDVHRLTRDRKLILGGVEIPCEMGLYGHSDADVLIHAVMDALLGAAALKDVGYHFPDTDPVYKDVSSIKLLGKVREMLEEHMYLIENIDAVIVAQKPKLRPYIDQMTRNIAEALKVEDKQVNVKATTEEGLGFTGHLEGISAHAVCSIVPALDYMQDDRVSSSCAGCGGCPRLDAK</sequence>
<dbReference type="Proteomes" id="UP000593601">
    <property type="component" value="Chromosome"/>
</dbReference>
<evidence type="ECO:0000256" key="3">
    <source>
        <dbReference type="ARBA" id="ARBA00008480"/>
    </source>
</evidence>
<reference evidence="11 12" key="1">
    <citation type="submission" date="2020-10" db="EMBL/GenBank/DDBJ databases">
        <title>Blautia liquoris sp.nov., isolated from the mud in a fermentation cellar used for the production of Chinese strong-flavoured liquor.</title>
        <authorList>
            <person name="Lu L."/>
        </authorList>
    </citation>
    <scope>NUCLEOTIDE SEQUENCE [LARGE SCALE GENOMIC DNA]</scope>
    <source>
        <strain evidence="11 12">LZLJ-3</strain>
    </source>
</reference>
<proteinExistence type="inferred from homology"/>
<dbReference type="GO" id="GO:0046872">
    <property type="term" value="F:metal ion binding"/>
    <property type="evidence" value="ECO:0007669"/>
    <property type="project" value="UniProtKB-KW"/>
</dbReference>
<accession>A0A7M2RDQ3</accession>
<name>A0A7M2RDQ3_9FIRM</name>
<dbReference type="EMBL" id="CP063304">
    <property type="protein sequence ID" value="QOV18288.1"/>
    <property type="molecule type" value="Genomic_DNA"/>
</dbReference>
<gene>
    <name evidence="8" type="primary">ispF</name>
    <name evidence="11" type="ORF">INP51_09655</name>
</gene>
<organism evidence="11 12">
    <name type="scientific">Blautia liquoris</name>
    <dbReference type="NCBI Taxonomy" id="2779518"/>
    <lineage>
        <taxon>Bacteria</taxon>
        <taxon>Bacillati</taxon>
        <taxon>Bacillota</taxon>
        <taxon>Clostridia</taxon>
        <taxon>Lachnospirales</taxon>
        <taxon>Lachnospiraceae</taxon>
        <taxon>Blautia</taxon>
    </lineage>
</organism>
<feature type="binding site" evidence="8">
    <location>
        <position position="8"/>
    </location>
    <ligand>
        <name>a divalent metal cation</name>
        <dbReference type="ChEBI" id="CHEBI:60240"/>
    </ligand>
</feature>
<feature type="binding site" evidence="8">
    <location>
        <position position="142"/>
    </location>
    <ligand>
        <name>4-CDP-2-C-methyl-D-erythritol 2-phosphate</name>
        <dbReference type="ChEBI" id="CHEBI:57919"/>
    </ligand>
</feature>
<evidence type="ECO:0000256" key="1">
    <source>
        <dbReference type="ARBA" id="ARBA00000200"/>
    </source>
</evidence>
<dbReference type="InterPro" id="IPR036571">
    <property type="entry name" value="MECDP_synthase_sf"/>
</dbReference>
<feature type="binding site" evidence="8">
    <location>
        <begin position="34"/>
        <end position="35"/>
    </location>
    <ligand>
        <name>4-CDP-2-C-methyl-D-erythritol 2-phosphate</name>
        <dbReference type="ChEBI" id="CHEBI:57919"/>
    </ligand>
</feature>
<dbReference type="EC" id="4.6.1.12" evidence="4 8"/>
<dbReference type="CDD" id="cd00554">
    <property type="entry name" value="MECDP_synthase"/>
    <property type="match status" value="1"/>
</dbReference>
<evidence type="ECO:0000256" key="5">
    <source>
        <dbReference type="ARBA" id="ARBA00022723"/>
    </source>
</evidence>
<evidence type="ECO:0000256" key="7">
    <source>
        <dbReference type="ARBA" id="ARBA00023239"/>
    </source>
</evidence>
<dbReference type="Pfam" id="PF02542">
    <property type="entry name" value="YgbB"/>
    <property type="match status" value="1"/>
</dbReference>
<evidence type="ECO:0000256" key="6">
    <source>
        <dbReference type="ARBA" id="ARBA00023229"/>
    </source>
</evidence>
<keyword evidence="7 8" id="KW-0456">Lyase</keyword>
<dbReference type="PANTHER" id="PTHR43181:SF1">
    <property type="entry name" value="2-C-METHYL-D-ERYTHRITOL 2,4-CYCLODIPHOSPHATE SYNTHASE, CHLOROPLASTIC"/>
    <property type="match status" value="1"/>
</dbReference>
<keyword evidence="12" id="KW-1185">Reference proteome</keyword>
<comment type="caution">
    <text evidence="8">Lacks conserved residue(s) required for the propagation of feature annotation.</text>
</comment>
<comment type="cofactor">
    <cofactor evidence="8">
        <name>a divalent metal cation</name>
        <dbReference type="ChEBI" id="CHEBI:60240"/>
    </cofactor>
    <text evidence="8">Binds 1 divalent metal cation per subunit.</text>
</comment>
<feature type="binding site" evidence="8">
    <location>
        <begin position="132"/>
        <end position="135"/>
    </location>
    <ligand>
        <name>4-CDP-2-C-methyl-D-erythritol 2-phosphate</name>
        <dbReference type="ChEBI" id="CHEBI:57919"/>
    </ligand>
</feature>
<evidence type="ECO:0000256" key="8">
    <source>
        <dbReference type="HAMAP-Rule" id="MF_00107"/>
    </source>
</evidence>
<feature type="site" description="Transition state stabilizer" evidence="8">
    <location>
        <position position="34"/>
    </location>
</feature>
<dbReference type="UniPathway" id="UPA00056">
    <property type="reaction ID" value="UER00095"/>
</dbReference>
<dbReference type="InterPro" id="IPR020555">
    <property type="entry name" value="MECDP_synthase_CS"/>
</dbReference>
<dbReference type="SUPFAM" id="SSF69765">
    <property type="entry name" value="IpsF-like"/>
    <property type="match status" value="1"/>
</dbReference>
<keyword evidence="5 8" id="KW-0479">Metal-binding</keyword>
<evidence type="ECO:0000259" key="10">
    <source>
        <dbReference type="Pfam" id="PF02542"/>
    </source>
</evidence>
<evidence type="ECO:0000256" key="9">
    <source>
        <dbReference type="RuleBase" id="RU004395"/>
    </source>
</evidence>
<dbReference type="InterPro" id="IPR003526">
    <property type="entry name" value="MECDP_synthase"/>
</dbReference>
<dbReference type="GO" id="GO:0008685">
    <property type="term" value="F:2-C-methyl-D-erythritol 2,4-cyclodiphosphate synthase activity"/>
    <property type="evidence" value="ECO:0007669"/>
    <property type="project" value="UniProtKB-UniRule"/>
</dbReference>